<dbReference type="SUPFAM" id="SSF103481">
    <property type="entry name" value="Multidrug resistance efflux transporter EmrE"/>
    <property type="match status" value="2"/>
</dbReference>
<evidence type="ECO:0000313" key="9">
    <source>
        <dbReference type="EMBL" id="MFC1406268.1"/>
    </source>
</evidence>
<keyword evidence="10" id="KW-1185">Reference proteome</keyword>
<evidence type="ECO:0000259" key="8">
    <source>
        <dbReference type="Pfam" id="PF00892"/>
    </source>
</evidence>
<evidence type="ECO:0000256" key="1">
    <source>
        <dbReference type="ARBA" id="ARBA00004141"/>
    </source>
</evidence>
<evidence type="ECO:0000256" key="6">
    <source>
        <dbReference type="SAM" id="MobiDB-lite"/>
    </source>
</evidence>
<organism evidence="9 10">
    <name type="scientific">Streptacidiphilus cavernicola</name>
    <dbReference type="NCBI Taxonomy" id="3342716"/>
    <lineage>
        <taxon>Bacteria</taxon>
        <taxon>Bacillati</taxon>
        <taxon>Actinomycetota</taxon>
        <taxon>Actinomycetes</taxon>
        <taxon>Kitasatosporales</taxon>
        <taxon>Streptomycetaceae</taxon>
        <taxon>Streptacidiphilus</taxon>
    </lineage>
</organism>
<evidence type="ECO:0000256" key="4">
    <source>
        <dbReference type="ARBA" id="ARBA00022989"/>
    </source>
</evidence>
<evidence type="ECO:0000256" key="3">
    <source>
        <dbReference type="ARBA" id="ARBA00022692"/>
    </source>
</evidence>
<comment type="subcellular location">
    <subcellularLocation>
        <location evidence="1">Membrane</location>
        <topology evidence="1">Multi-pass membrane protein</topology>
    </subcellularLocation>
</comment>
<dbReference type="RefSeq" id="WP_084714595.1">
    <property type="nucleotide sequence ID" value="NZ_JBHEZZ010000028.1"/>
</dbReference>
<feature type="domain" description="EamA" evidence="8">
    <location>
        <begin position="152"/>
        <end position="278"/>
    </location>
</feature>
<feature type="transmembrane region" description="Helical" evidence="7">
    <location>
        <begin position="240"/>
        <end position="261"/>
    </location>
</feature>
<evidence type="ECO:0000256" key="7">
    <source>
        <dbReference type="SAM" id="Phobius"/>
    </source>
</evidence>
<dbReference type="PANTHER" id="PTHR32322:SF2">
    <property type="entry name" value="EAMA DOMAIN-CONTAINING PROTEIN"/>
    <property type="match status" value="1"/>
</dbReference>
<accession>A0ABV6UXV9</accession>
<proteinExistence type="inferred from homology"/>
<feature type="transmembrane region" description="Helical" evidence="7">
    <location>
        <begin position="206"/>
        <end position="228"/>
    </location>
</feature>
<keyword evidence="5 7" id="KW-0472">Membrane</keyword>
<sequence length="311" mass="31711">MSLLEHRTRPRLPTSSTIGALMAVASMSTVQLGLALSMPVVDRLGALGTSGLRLAWAGALVWVLVRPRLRDFTARDLRACALLGVVSAGMMVFFMQAIDRLPLGTASALEFLGPLAVSLFGPGSGRVRWTAMAGFGVLALTEPWHGGIDAAGAGFALAAAACWAAYIMLTQHVGDRVTGLNGLAVSLPVAGLIGLFAAAPSALGHLTWQLLAVMLGLAALSAVLPFVLEFLALRRLATSAFGTLMSLEPAIALLVGLLVLGQIPGPASAAGVALVVVAGIGATRTGARPAAEPHASQHDLPSPEPSAQAAL</sequence>
<feature type="transmembrane region" description="Helical" evidence="7">
    <location>
        <begin position="77"/>
        <end position="95"/>
    </location>
</feature>
<dbReference type="InterPro" id="IPR037185">
    <property type="entry name" value="EmrE-like"/>
</dbReference>
<gene>
    <name evidence="9" type="ORF">ACEZDJ_33735</name>
</gene>
<protein>
    <submittedName>
        <fullName evidence="9">DMT family transporter</fullName>
    </submittedName>
</protein>
<comment type="caution">
    <text evidence="9">The sequence shown here is derived from an EMBL/GenBank/DDBJ whole genome shotgun (WGS) entry which is preliminary data.</text>
</comment>
<evidence type="ECO:0000256" key="5">
    <source>
        <dbReference type="ARBA" id="ARBA00023136"/>
    </source>
</evidence>
<dbReference type="InterPro" id="IPR050638">
    <property type="entry name" value="AA-Vitamin_Transporters"/>
</dbReference>
<feature type="transmembrane region" description="Helical" evidence="7">
    <location>
        <begin position="267"/>
        <end position="287"/>
    </location>
</feature>
<dbReference type="Proteomes" id="UP001592528">
    <property type="component" value="Unassembled WGS sequence"/>
</dbReference>
<dbReference type="Pfam" id="PF00892">
    <property type="entry name" value="EamA"/>
    <property type="match status" value="1"/>
</dbReference>
<evidence type="ECO:0000313" key="10">
    <source>
        <dbReference type="Proteomes" id="UP001592528"/>
    </source>
</evidence>
<reference evidence="9 10" key="1">
    <citation type="submission" date="2024-09" db="EMBL/GenBank/DDBJ databases">
        <authorList>
            <person name="Lee S.D."/>
        </authorList>
    </citation>
    <scope>NUCLEOTIDE SEQUENCE [LARGE SCALE GENOMIC DNA]</scope>
    <source>
        <strain evidence="9 10">N1-5</strain>
    </source>
</reference>
<dbReference type="EMBL" id="JBHEZZ010000028">
    <property type="protein sequence ID" value="MFC1406268.1"/>
    <property type="molecule type" value="Genomic_DNA"/>
</dbReference>
<keyword evidence="3 7" id="KW-0812">Transmembrane</keyword>
<feature type="transmembrane region" description="Helical" evidence="7">
    <location>
        <begin position="44"/>
        <end position="65"/>
    </location>
</feature>
<comment type="similarity">
    <text evidence="2">Belongs to the EamA transporter family.</text>
</comment>
<feature type="region of interest" description="Disordered" evidence="6">
    <location>
        <begin position="287"/>
        <end position="311"/>
    </location>
</feature>
<feature type="transmembrane region" description="Helical" evidence="7">
    <location>
        <begin position="12"/>
        <end position="38"/>
    </location>
</feature>
<dbReference type="PANTHER" id="PTHR32322">
    <property type="entry name" value="INNER MEMBRANE TRANSPORTER"/>
    <property type="match status" value="1"/>
</dbReference>
<feature type="transmembrane region" description="Helical" evidence="7">
    <location>
        <begin position="181"/>
        <end position="200"/>
    </location>
</feature>
<evidence type="ECO:0000256" key="2">
    <source>
        <dbReference type="ARBA" id="ARBA00007362"/>
    </source>
</evidence>
<keyword evidence="4 7" id="KW-1133">Transmembrane helix</keyword>
<feature type="transmembrane region" description="Helical" evidence="7">
    <location>
        <begin position="150"/>
        <end position="169"/>
    </location>
</feature>
<dbReference type="InterPro" id="IPR000620">
    <property type="entry name" value="EamA_dom"/>
</dbReference>
<name>A0ABV6UXV9_9ACTN</name>